<dbReference type="GeneID" id="140685440"/>
<evidence type="ECO:0000313" key="9">
    <source>
        <dbReference type="RefSeq" id="XP_072813007.1"/>
    </source>
</evidence>
<evidence type="ECO:0000313" key="8">
    <source>
        <dbReference type="RefSeq" id="XP_072813006.1"/>
    </source>
</evidence>
<dbReference type="RefSeq" id="XP_072813061.1">
    <property type="nucleotide sequence ID" value="XM_072956960.1"/>
</dbReference>
<keyword evidence="2" id="KW-1185">Reference proteome</keyword>
<evidence type="ECO:0000313" key="23">
    <source>
        <dbReference type="RefSeq" id="XP_072813061.1"/>
    </source>
</evidence>
<sequence>MAQRQRSGTSGQVYLGHDLDTCGWKILSQEFFTETHDREYYEPLASCSRRARKRIQEGQVDQDRQKTQPEEAQKEKRRELGPLPPLLCRC</sequence>
<dbReference type="RefSeq" id="XP_072808753.1">
    <property type="nucleotide sequence ID" value="XM_072952652.1"/>
</dbReference>
<dbReference type="RefSeq" id="XP_072808755.1">
    <property type="nucleotide sequence ID" value="XM_072952654.1"/>
</dbReference>
<dbReference type="RefSeq" id="XP_072813682.1">
    <property type="nucleotide sequence ID" value="XM_072957581.1"/>
</dbReference>
<evidence type="ECO:0000313" key="24">
    <source>
        <dbReference type="RefSeq" id="XP_072813680.1"/>
    </source>
</evidence>
<evidence type="ECO:0000313" key="3">
    <source>
        <dbReference type="RefSeq" id="XP_072808752.1"/>
    </source>
</evidence>
<evidence type="ECO:0000313" key="2">
    <source>
        <dbReference type="Proteomes" id="UP001652581"/>
    </source>
</evidence>
<evidence type="ECO:0000313" key="20">
    <source>
        <dbReference type="RefSeq" id="XP_072813032.1"/>
    </source>
</evidence>
<evidence type="ECO:0000313" key="26">
    <source>
        <dbReference type="RefSeq" id="XP_072813682.1"/>
    </source>
</evidence>
<dbReference type="RefSeq" id="XP_072813029.1">
    <property type="nucleotide sequence ID" value="XM_072956928.1"/>
</dbReference>
<evidence type="ECO:0000313" key="22">
    <source>
        <dbReference type="RefSeq" id="XP_072813060.1"/>
    </source>
</evidence>
<dbReference type="RefSeq" id="XP_072813028.1">
    <property type="nucleotide sequence ID" value="XM_072956927.1"/>
</dbReference>
<protein>
    <submittedName>
        <fullName evidence="3 4">Junction-mediating and -regulatory protein-like</fullName>
    </submittedName>
</protein>
<evidence type="ECO:0000313" key="19">
    <source>
        <dbReference type="RefSeq" id="XP_072813031.1"/>
    </source>
</evidence>
<evidence type="ECO:0000313" key="28">
    <source>
        <dbReference type="RefSeq" id="XP_072813684.1"/>
    </source>
</evidence>
<dbReference type="RefSeq" id="XP_072813008.1">
    <property type="nucleotide sequence ID" value="XM_072956907.1"/>
</dbReference>
<dbReference type="RefSeq" id="XP_072813012.1">
    <property type="nucleotide sequence ID" value="XM_072956911.1"/>
</dbReference>
<evidence type="ECO:0000313" key="18">
    <source>
        <dbReference type="RefSeq" id="XP_072813030.1"/>
    </source>
</evidence>
<dbReference type="RefSeq" id="XP_072813032.1">
    <property type="nucleotide sequence ID" value="XM_072956931.1"/>
</dbReference>
<evidence type="ECO:0000313" key="25">
    <source>
        <dbReference type="RefSeq" id="XP_072813681.1"/>
    </source>
</evidence>
<dbReference type="RefSeq" id="XP_072813033.1">
    <property type="nucleotide sequence ID" value="XM_072956932.1"/>
</dbReference>
<dbReference type="RefSeq" id="XP_072813060.1">
    <property type="nucleotide sequence ID" value="XM_072956959.1"/>
</dbReference>
<dbReference type="RefSeq" id="XP_072813011.1">
    <property type="nucleotide sequence ID" value="XM_072956910.1"/>
</dbReference>
<evidence type="ECO:0000313" key="27">
    <source>
        <dbReference type="RefSeq" id="XP_072813683.1"/>
    </source>
</evidence>
<evidence type="ECO:0000313" key="17">
    <source>
        <dbReference type="RefSeq" id="XP_072813029.1"/>
    </source>
</evidence>
<dbReference type="RefSeq" id="XP_072808752.1">
    <property type="nucleotide sequence ID" value="XM_072952651.1"/>
</dbReference>
<evidence type="ECO:0000256" key="1">
    <source>
        <dbReference type="SAM" id="MobiDB-lite"/>
    </source>
</evidence>
<evidence type="ECO:0000313" key="6">
    <source>
        <dbReference type="RefSeq" id="XP_072808755.1"/>
    </source>
</evidence>
<dbReference type="RefSeq" id="XP_072813009.1">
    <property type="nucleotide sequence ID" value="XM_072956908.1"/>
</dbReference>
<dbReference type="RefSeq" id="XP_072808756.1">
    <property type="nucleotide sequence ID" value="XM_072952655.1"/>
</dbReference>
<evidence type="ECO:0000313" key="12">
    <source>
        <dbReference type="RefSeq" id="XP_072813010.1"/>
    </source>
</evidence>
<evidence type="ECO:0000313" key="4">
    <source>
        <dbReference type="RefSeq" id="XP_072808753.1"/>
    </source>
</evidence>
<evidence type="ECO:0000313" key="11">
    <source>
        <dbReference type="RefSeq" id="XP_072813009.1"/>
    </source>
</evidence>
<accession>A0ABM5CJC5</accession>
<feature type="compositionally biased region" description="Basic and acidic residues" evidence="1">
    <location>
        <begin position="61"/>
        <end position="80"/>
    </location>
</feature>
<proteinExistence type="predicted"/>
<feature type="region of interest" description="Disordered" evidence="1">
    <location>
        <begin position="52"/>
        <end position="90"/>
    </location>
</feature>
<dbReference type="RefSeq" id="XP_072813683.1">
    <property type="nucleotide sequence ID" value="XM_072957582.1"/>
</dbReference>
<evidence type="ECO:0000313" key="5">
    <source>
        <dbReference type="RefSeq" id="XP_072808754.1"/>
    </source>
</evidence>
<dbReference type="RefSeq" id="XP_072813681.1">
    <property type="nucleotide sequence ID" value="XM_072957580.1"/>
</dbReference>
<dbReference type="Proteomes" id="UP001652581">
    <property type="component" value="Chromosome 31"/>
</dbReference>
<dbReference type="RefSeq" id="XP_072813031.1">
    <property type="nucleotide sequence ID" value="XM_072956930.1"/>
</dbReference>
<evidence type="ECO:0000313" key="21">
    <source>
        <dbReference type="RefSeq" id="XP_072813033.1"/>
    </source>
</evidence>
<organism evidence="2 6">
    <name type="scientific">Vicugna pacos</name>
    <name type="common">Alpaca</name>
    <name type="synonym">Lama pacos</name>
    <dbReference type="NCBI Taxonomy" id="30538"/>
    <lineage>
        <taxon>Eukaryota</taxon>
        <taxon>Metazoa</taxon>
        <taxon>Chordata</taxon>
        <taxon>Craniata</taxon>
        <taxon>Vertebrata</taxon>
        <taxon>Euteleostomi</taxon>
        <taxon>Mammalia</taxon>
        <taxon>Eutheria</taxon>
        <taxon>Laurasiatheria</taxon>
        <taxon>Artiodactyla</taxon>
        <taxon>Tylopoda</taxon>
        <taxon>Camelidae</taxon>
        <taxon>Vicugna</taxon>
    </lineage>
</organism>
<dbReference type="RefSeq" id="XP_072813010.1">
    <property type="nucleotide sequence ID" value="XM_072956909.1"/>
</dbReference>
<dbReference type="RefSeq" id="XP_072813006.1">
    <property type="nucleotide sequence ID" value="XM_072956905.1"/>
</dbReference>
<evidence type="ECO:0000313" key="16">
    <source>
        <dbReference type="RefSeq" id="XP_072813028.1"/>
    </source>
</evidence>
<evidence type="ECO:0000313" key="14">
    <source>
        <dbReference type="RefSeq" id="XP_072813012.1"/>
    </source>
</evidence>
<evidence type="ECO:0000313" key="7">
    <source>
        <dbReference type="RefSeq" id="XP_072808756.1"/>
    </source>
</evidence>
<dbReference type="RefSeq" id="XP_072813007.1">
    <property type="nucleotide sequence ID" value="XM_072956906.1"/>
</dbReference>
<dbReference type="RefSeq" id="XP_072808754.1">
    <property type="nucleotide sequence ID" value="XM_072952653.1"/>
</dbReference>
<reference evidence="3 4" key="1">
    <citation type="submission" date="2025-05" db="UniProtKB">
        <authorList>
            <consortium name="RefSeq"/>
        </authorList>
    </citation>
    <scope>IDENTIFICATION</scope>
</reference>
<dbReference type="RefSeq" id="XP_072813027.1">
    <property type="nucleotide sequence ID" value="XM_072956926.1"/>
</dbReference>
<gene>
    <name evidence="3 4 5 6 7" type="primary">LOC140685440</name>
    <name evidence="15 16 17 18 19 20 21" type="synonym">LOC107035129</name>
    <name evidence="22 23" type="synonym">LOC140685353</name>
    <name evidence="8 9 10 11 12 13 14" type="synonym">LOC140685391</name>
    <name evidence="24 25 26 27 28" type="synonym">LOC140685401</name>
</gene>
<dbReference type="RefSeq" id="XP_072813680.1">
    <property type="nucleotide sequence ID" value="XM_072957579.1"/>
</dbReference>
<name>A0ABM5CJC5_VICPA</name>
<evidence type="ECO:0000313" key="15">
    <source>
        <dbReference type="RefSeq" id="XP_072813027.1"/>
    </source>
</evidence>
<dbReference type="RefSeq" id="XP_072813684.1">
    <property type="nucleotide sequence ID" value="XM_072957583.1"/>
</dbReference>
<evidence type="ECO:0000313" key="13">
    <source>
        <dbReference type="RefSeq" id="XP_072813011.1"/>
    </source>
</evidence>
<dbReference type="RefSeq" id="XP_072813030.1">
    <property type="nucleotide sequence ID" value="XM_072956929.1"/>
</dbReference>
<evidence type="ECO:0000313" key="10">
    <source>
        <dbReference type="RefSeq" id="XP_072813008.1"/>
    </source>
</evidence>